<feature type="chain" id="PRO_5016483258" description="Flagella basal body P-ring formation protein FlgA" evidence="7">
    <location>
        <begin position="23"/>
        <end position="228"/>
    </location>
</feature>
<name>A0A383XQ90_9GAMM</name>
<dbReference type="InterPro" id="IPR041231">
    <property type="entry name" value="FlgA_N"/>
</dbReference>
<organism evidence="9 10">
    <name type="scientific">Abyssibacter profundi</name>
    <dbReference type="NCBI Taxonomy" id="2182787"/>
    <lineage>
        <taxon>Bacteria</taxon>
        <taxon>Pseudomonadati</taxon>
        <taxon>Pseudomonadota</taxon>
        <taxon>Gammaproteobacteria</taxon>
        <taxon>Chromatiales</taxon>
        <taxon>Oceanococcaceae</taxon>
        <taxon>Abyssibacter</taxon>
    </lineage>
</organism>
<dbReference type="RefSeq" id="WP_109721480.1">
    <property type="nucleotide sequence ID" value="NZ_QEQK01000018.1"/>
</dbReference>
<keyword evidence="5 7" id="KW-0574">Periplasm</keyword>
<accession>A0A383XQ90</accession>
<evidence type="ECO:0000256" key="1">
    <source>
        <dbReference type="ARBA" id="ARBA00004418"/>
    </source>
</evidence>
<comment type="function">
    <text evidence="6 7">Involved in the assembly process of the P-ring formation. It may associate with FlgF on the rod constituting a structure essential for the P-ring assembly or may act as a modulator protein for the P-ring assembly.</text>
</comment>
<keyword evidence="9" id="KW-0282">Flagellum</keyword>
<dbReference type="InterPro" id="IPR039246">
    <property type="entry name" value="Flagellar_FlgA"/>
</dbReference>
<reference evidence="9 10" key="1">
    <citation type="submission" date="2018-05" db="EMBL/GenBank/DDBJ databases">
        <title>Abyssibacter profundi OUC007T gen. nov., sp. nov, a marine bacterium isolated from seawater of the Mariana Trench.</title>
        <authorList>
            <person name="Zhou S."/>
        </authorList>
    </citation>
    <scope>NUCLEOTIDE SEQUENCE [LARGE SCALE GENOMIC DNA]</scope>
    <source>
        <strain evidence="9 10">OUC007</strain>
    </source>
</reference>
<dbReference type="SMART" id="SM00858">
    <property type="entry name" value="SAF"/>
    <property type="match status" value="1"/>
</dbReference>
<evidence type="ECO:0000313" key="10">
    <source>
        <dbReference type="Proteomes" id="UP000251800"/>
    </source>
</evidence>
<comment type="caution">
    <text evidence="9">The sequence shown here is derived from an EMBL/GenBank/DDBJ whole genome shotgun (WGS) entry which is preliminary data.</text>
</comment>
<sequence length="228" mass="24026">MRRFLAMTGLVTAVLAPAPAVAGTEDVARIQAAAERYARSELPRGTTITANGLDTRLQLPRCGTEPQGTRLIGNAASGAATVEVRCLATQGWKLFVPVRTQQRSYMIVARAPIAAGTVIAADQLERVEQAVRGASRGFMTDLSAVVGQVARRHIAAGAILRPQWFQVAHVVDRGQTVTLVARSAGVEIRSRGEALQAAGPSGLVKVRNLSSGRVIEGRAQADGTVLVN</sequence>
<dbReference type="Gene3D" id="2.30.30.760">
    <property type="match status" value="1"/>
</dbReference>
<proteinExistence type="inferred from homology"/>
<dbReference type="CDD" id="cd11614">
    <property type="entry name" value="SAF_CpaB_FlgA_like"/>
    <property type="match status" value="1"/>
</dbReference>
<dbReference type="InterPro" id="IPR013974">
    <property type="entry name" value="SAF"/>
</dbReference>
<keyword evidence="9" id="KW-0966">Cell projection</keyword>
<dbReference type="GO" id="GO:0042597">
    <property type="term" value="C:periplasmic space"/>
    <property type="evidence" value="ECO:0007669"/>
    <property type="project" value="UniProtKB-SubCell"/>
</dbReference>
<dbReference type="EMBL" id="QEQK01000018">
    <property type="protein sequence ID" value="PWN54794.1"/>
    <property type="molecule type" value="Genomic_DNA"/>
</dbReference>
<keyword evidence="9" id="KW-0969">Cilium</keyword>
<gene>
    <name evidence="9" type="primary">flgA</name>
    <name evidence="9" type="ORF">DEH80_15760</name>
</gene>
<protein>
    <recommendedName>
        <fullName evidence="3 7">Flagella basal body P-ring formation protein FlgA</fullName>
    </recommendedName>
</protein>
<dbReference type="Pfam" id="PF17656">
    <property type="entry name" value="ChapFlgA_N"/>
    <property type="match status" value="1"/>
</dbReference>
<dbReference type="Gene3D" id="3.90.1210.10">
    <property type="entry name" value="Antifreeze-like/N-acetylneuraminic acid synthase C-terminal domain"/>
    <property type="match status" value="1"/>
</dbReference>
<comment type="similarity">
    <text evidence="2 7">Belongs to the FlgA family.</text>
</comment>
<evidence type="ECO:0000256" key="5">
    <source>
        <dbReference type="ARBA" id="ARBA00022764"/>
    </source>
</evidence>
<dbReference type="PANTHER" id="PTHR36307">
    <property type="entry name" value="FLAGELLA BASAL BODY P-RING FORMATION PROTEIN FLGA"/>
    <property type="match status" value="1"/>
</dbReference>
<keyword evidence="4 7" id="KW-0732">Signal</keyword>
<keyword evidence="7" id="KW-1005">Bacterial flagellum biogenesis</keyword>
<evidence type="ECO:0000256" key="6">
    <source>
        <dbReference type="ARBA" id="ARBA00025643"/>
    </source>
</evidence>
<evidence type="ECO:0000313" key="9">
    <source>
        <dbReference type="EMBL" id="PWN54794.1"/>
    </source>
</evidence>
<dbReference type="GO" id="GO:0044780">
    <property type="term" value="P:bacterial-type flagellum assembly"/>
    <property type="evidence" value="ECO:0007669"/>
    <property type="project" value="InterPro"/>
</dbReference>
<dbReference type="AlphaFoldDB" id="A0A383XQ90"/>
<evidence type="ECO:0000256" key="4">
    <source>
        <dbReference type="ARBA" id="ARBA00022729"/>
    </source>
</evidence>
<evidence type="ECO:0000256" key="3">
    <source>
        <dbReference type="ARBA" id="ARBA00014754"/>
    </source>
</evidence>
<evidence type="ECO:0000259" key="8">
    <source>
        <dbReference type="SMART" id="SM00858"/>
    </source>
</evidence>
<evidence type="ECO:0000256" key="7">
    <source>
        <dbReference type="RuleBase" id="RU362063"/>
    </source>
</evidence>
<feature type="domain" description="SAF" evidence="8">
    <location>
        <begin position="104"/>
        <end position="166"/>
    </location>
</feature>
<dbReference type="NCBIfam" id="TIGR03170">
    <property type="entry name" value="flgA_cterm"/>
    <property type="match status" value="1"/>
</dbReference>
<dbReference type="Proteomes" id="UP000251800">
    <property type="component" value="Unassembled WGS sequence"/>
</dbReference>
<dbReference type="InterPro" id="IPR017585">
    <property type="entry name" value="SAF_FlgA"/>
</dbReference>
<keyword evidence="10" id="KW-1185">Reference proteome</keyword>
<comment type="subcellular location">
    <subcellularLocation>
        <location evidence="1 7">Periplasm</location>
    </subcellularLocation>
</comment>
<dbReference type="PANTHER" id="PTHR36307:SF1">
    <property type="entry name" value="FLAGELLA BASAL BODY P-RING FORMATION PROTEIN FLGA"/>
    <property type="match status" value="1"/>
</dbReference>
<evidence type="ECO:0000256" key="2">
    <source>
        <dbReference type="ARBA" id="ARBA00010474"/>
    </source>
</evidence>
<feature type="signal peptide" evidence="7">
    <location>
        <begin position="1"/>
        <end position="22"/>
    </location>
</feature>
<dbReference type="OrthoDB" id="1669037at2"/>
<dbReference type="Pfam" id="PF13144">
    <property type="entry name" value="ChapFlgA"/>
    <property type="match status" value="1"/>
</dbReference>